<name>A0ABU2U9R7_9ACTN</name>
<reference evidence="2" key="1">
    <citation type="submission" date="2023-07" db="EMBL/GenBank/DDBJ databases">
        <title>30 novel species of actinomycetes from the DSMZ collection.</title>
        <authorList>
            <person name="Nouioui I."/>
        </authorList>
    </citation>
    <scope>NUCLEOTIDE SEQUENCE [LARGE SCALE GENOMIC DNA]</scope>
    <source>
        <strain evidence="2">DSM 41699</strain>
    </source>
</reference>
<dbReference type="Pfam" id="PF13384">
    <property type="entry name" value="HTH_23"/>
    <property type="match status" value="1"/>
</dbReference>
<sequence>MRTRAEQLVSEGHPAKEVARQLGVSVQTVYRWRRSVASGPDLAQARTRIGELEREVLLCREVIATMRQMMPPKDGTR</sequence>
<protein>
    <submittedName>
        <fullName evidence="1">Helix-turn-helix domain-containing protein</fullName>
    </submittedName>
</protein>
<dbReference type="Proteomes" id="UP001183809">
    <property type="component" value="Unassembled WGS sequence"/>
</dbReference>
<dbReference type="RefSeq" id="WP_311701385.1">
    <property type="nucleotide sequence ID" value="NZ_JAVREY010000146.1"/>
</dbReference>
<proteinExistence type="predicted"/>
<dbReference type="SUPFAM" id="SSF46689">
    <property type="entry name" value="Homeodomain-like"/>
    <property type="match status" value="1"/>
</dbReference>
<evidence type="ECO:0000313" key="1">
    <source>
        <dbReference type="EMBL" id="MDT0469961.1"/>
    </source>
</evidence>
<evidence type="ECO:0000313" key="2">
    <source>
        <dbReference type="Proteomes" id="UP001183809"/>
    </source>
</evidence>
<dbReference type="Gene3D" id="1.10.10.60">
    <property type="entry name" value="Homeodomain-like"/>
    <property type="match status" value="1"/>
</dbReference>
<accession>A0ABU2U9R7</accession>
<keyword evidence="2" id="KW-1185">Reference proteome</keyword>
<comment type="caution">
    <text evidence="1">The sequence shown here is derived from an EMBL/GenBank/DDBJ whole genome shotgun (WGS) entry which is preliminary data.</text>
</comment>
<gene>
    <name evidence="1" type="ORF">RM764_44805</name>
</gene>
<dbReference type="EMBL" id="JAVREY010000146">
    <property type="protein sequence ID" value="MDT0469961.1"/>
    <property type="molecule type" value="Genomic_DNA"/>
</dbReference>
<organism evidence="1 2">
    <name type="scientific">Streptomyces gibsoniae</name>
    <dbReference type="NCBI Taxonomy" id="3075529"/>
    <lineage>
        <taxon>Bacteria</taxon>
        <taxon>Bacillati</taxon>
        <taxon>Actinomycetota</taxon>
        <taxon>Actinomycetes</taxon>
        <taxon>Kitasatosporales</taxon>
        <taxon>Streptomycetaceae</taxon>
        <taxon>Streptomyces</taxon>
    </lineage>
</organism>
<dbReference type="InterPro" id="IPR009057">
    <property type="entry name" value="Homeodomain-like_sf"/>
</dbReference>